<dbReference type="Proteomes" id="UP001204144">
    <property type="component" value="Unassembled WGS sequence"/>
</dbReference>
<protein>
    <submittedName>
        <fullName evidence="1">Uncharacterized protein</fullName>
    </submittedName>
</protein>
<dbReference type="AlphaFoldDB" id="A0AAE3H8I5"/>
<evidence type="ECO:0000313" key="1">
    <source>
        <dbReference type="EMBL" id="MCP9765180.1"/>
    </source>
</evidence>
<accession>A0AAE3H8I5</accession>
<dbReference type="EMBL" id="RJUF01000180">
    <property type="protein sequence ID" value="MCP9765180.1"/>
    <property type="molecule type" value="Genomic_DNA"/>
</dbReference>
<sequence>MSFVTSSFGYIIFKEIYTMDTNSKNLFFVLTCLTGTDRENIMAQASNLQAPVPSKGTVEYSTFLANFQASPANVLSTLAQFLQNRVNWAISSDLNFQTYLNQFNGAPFIVGVSSGPIQGKDSVHTIVDLINTCFVTAGVPVANRTEIAEQLQLEDLLAGDFEGSPITLSFIVQNMQSSDGNLGLVWKKTTLSVSYYPPEKNGIFDKKVKQLPTYTVVEQGTTISLTAQSASYFKANSEQFLGLGFTNVIDWMANNTTKLTKA</sequence>
<evidence type="ECO:0000313" key="2">
    <source>
        <dbReference type="Proteomes" id="UP001204144"/>
    </source>
</evidence>
<comment type="caution">
    <text evidence="1">The sequence shown here is derived from an EMBL/GenBank/DDBJ whole genome shotgun (WGS) entry which is preliminary data.</text>
</comment>
<gene>
    <name evidence="1" type="ORF">EGI31_19775</name>
</gene>
<name>A0AAE3H8I5_9BACT</name>
<proteinExistence type="predicted"/>
<keyword evidence="2" id="KW-1185">Reference proteome</keyword>
<organism evidence="1 2">
    <name type="scientific">Lacihabitans soyangensis</name>
    <dbReference type="NCBI Taxonomy" id="869394"/>
    <lineage>
        <taxon>Bacteria</taxon>
        <taxon>Pseudomonadati</taxon>
        <taxon>Bacteroidota</taxon>
        <taxon>Cytophagia</taxon>
        <taxon>Cytophagales</taxon>
        <taxon>Leadbetterellaceae</taxon>
        <taxon>Lacihabitans</taxon>
    </lineage>
</organism>
<reference evidence="1 2" key="1">
    <citation type="submission" date="2018-11" db="EMBL/GenBank/DDBJ databases">
        <title>Novel bacteria species description.</title>
        <authorList>
            <person name="Han J.-H."/>
        </authorList>
    </citation>
    <scope>NUCLEOTIDE SEQUENCE [LARGE SCALE GENOMIC DNA]</scope>
    <source>
        <strain evidence="1 2">KCTC23259</strain>
    </source>
</reference>